<evidence type="ECO:0000256" key="4">
    <source>
        <dbReference type="ARBA" id="ARBA00023180"/>
    </source>
</evidence>
<dbReference type="KEGG" id="bcae:A4V03_14180"/>
<evidence type="ECO:0008006" key="14">
    <source>
        <dbReference type="Google" id="ProtNLM"/>
    </source>
</evidence>
<accession>A0A4V3RIN3</accession>
<dbReference type="EMBL" id="SRYX01000041">
    <property type="protein sequence ID" value="TGY32780.1"/>
    <property type="molecule type" value="Genomic_DNA"/>
</dbReference>
<reference evidence="11 13" key="3">
    <citation type="submission" date="2019-04" db="EMBL/GenBank/DDBJ databases">
        <title>Microbes associate with the intestines of laboratory mice.</title>
        <authorList>
            <person name="Navarre W."/>
            <person name="Wong E."/>
            <person name="Huang K."/>
            <person name="Tropini C."/>
            <person name="Ng K."/>
            <person name="Yu B."/>
        </authorList>
    </citation>
    <scope>NUCLEOTIDE SEQUENCE [LARGE SCALE GENOMIC DNA]</scope>
    <source>
        <strain evidence="11 13">NM63_1-25</strain>
    </source>
</reference>
<evidence type="ECO:0000313" key="10">
    <source>
        <dbReference type="EMBL" id="ANU58578.2"/>
    </source>
</evidence>
<dbReference type="Proteomes" id="UP000092631">
    <property type="component" value="Chromosome"/>
</dbReference>
<evidence type="ECO:0000313" key="11">
    <source>
        <dbReference type="EMBL" id="TGY32780.1"/>
    </source>
</evidence>
<protein>
    <recommendedName>
        <fullName evidence="14">Glycoside hydrolase</fullName>
    </recommendedName>
</protein>
<dbReference type="AlphaFoldDB" id="A0A1C7H102"/>
<evidence type="ECO:0000256" key="5">
    <source>
        <dbReference type="ARBA" id="ARBA00023277"/>
    </source>
</evidence>
<dbReference type="GO" id="GO:0000272">
    <property type="term" value="P:polysaccharide catabolic process"/>
    <property type="evidence" value="ECO:0007669"/>
    <property type="project" value="UniProtKB-KW"/>
</dbReference>
<dbReference type="Gene3D" id="2.160.20.10">
    <property type="entry name" value="Single-stranded right-handed beta-helix, Pectin lyase-like"/>
    <property type="match status" value="1"/>
</dbReference>
<keyword evidence="3 9" id="KW-0378">Hydrolase</keyword>
<comment type="function">
    <text evidence="8">Pectinolytic enzyme involved in the degradation of xylogalacturonan (xga), a galacturonan backbone heavily substituted with xylose, and which is one important component of the hairy regions of pectin. Activity requires a galacturonic acid backbone substituted with xylose.</text>
</comment>
<dbReference type="SUPFAM" id="SSF51126">
    <property type="entry name" value="Pectin lyase-like"/>
    <property type="match status" value="1"/>
</dbReference>
<evidence type="ECO:0000313" key="13">
    <source>
        <dbReference type="Proteomes" id="UP000309566"/>
    </source>
</evidence>
<gene>
    <name evidence="10" type="ORF">A4V03_14180</name>
    <name evidence="11" type="ORF">E5353_11355</name>
</gene>
<keyword evidence="7" id="KW-0624">Polysaccharide degradation</keyword>
<evidence type="ECO:0000256" key="9">
    <source>
        <dbReference type="RuleBase" id="RU361169"/>
    </source>
</evidence>
<dbReference type="PANTHER" id="PTHR31736:SF9">
    <property type="entry name" value="ENDO-XYLOGALACTURONAN HYDROLASE A-RELATED"/>
    <property type="match status" value="1"/>
</dbReference>
<keyword evidence="5" id="KW-0119">Carbohydrate metabolism</keyword>
<accession>A0A1C7H102</accession>
<dbReference type="InterPro" id="IPR012334">
    <property type="entry name" value="Pectin_lyas_fold"/>
</dbReference>
<reference evidence="12" key="1">
    <citation type="submission" date="2016-04" db="EMBL/GenBank/DDBJ databases">
        <title>Complete Genome Sequences of Twelve Strains of a Stable Defined Moderately Diverse Mouse Microbiota 2 (sDMDMm2).</title>
        <authorList>
            <person name="Uchimura Y."/>
            <person name="Wyss M."/>
            <person name="Brugiroux S."/>
            <person name="Limenitakis J.P."/>
            <person name="Stecher B."/>
            <person name="McCoy K.D."/>
            <person name="Macpherson A.J."/>
        </authorList>
    </citation>
    <scope>NUCLEOTIDE SEQUENCE [LARGE SCALE GENOMIC DNA]</scope>
    <source>
        <strain evidence="12">I48</strain>
    </source>
</reference>
<evidence type="ECO:0000256" key="8">
    <source>
        <dbReference type="ARBA" id="ARBA00037278"/>
    </source>
</evidence>
<dbReference type="GO" id="GO:0004650">
    <property type="term" value="F:polygalacturonase activity"/>
    <property type="evidence" value="ECO:0007669"/>
    <property type="project" value="InterPro"/>
</dbReference>
<dbReference type="PANTHER" id="PTHR31736">
    <property type="match status" value="1"/>
</dbReference>
<dbReference type="InterPro" id="IPR000743">
    <property type="entry name" value="Glyco_hydro_28"/>
</dbReference>
<dbReference type="OrthoDB" id="9795222at2"/>
<keyword evidence="4" id="KW-0325">Glycoprotein</keyword>
<evidence type="ECO:0000256" key="6">
    <source>
        <dbReference type="ARBA" id="ARBA00023295"/>
    </source>
</evidence>
<comment type="similarity">
    <text evidence="1 9">Belongs to the glycosyl hydrolase 28 family.</text>
</comment>
<keyword evidence="6 9" id="KW-0326">Glycosidase</keyword>
<dbReference type="Pfam" id="PF00295">
    <property type="entry name" value="Glyco_hydro_28"/>
    <property type="match status" value="1"/>
</dbReference>
<organism evidence="10 12">
    <name type="scientific">Bacteroides caecimuris</name>
    <dbReference type="NCBI Taxonomy" id="1796613"/>
    <lineage>
        <taxon>Bacteria</taxon>
        <taxon>Pseudomonadati</taxon>
        <taxon>Bacteroidota</taxon>
        <taxon>Bacteroidia</taxon>
        <taxon>Bacteroidales</taxon>
        <taxon>Bacteroidaceae</taxon>
        <taxon>Bacteroides</taxon>
    </lineage>
</organism>
<reference evidence="10" key="2">
    <citation type="submission" date="2017-04" db="EMBL/GenBank/DDBJ databases">
        <title>Complete Genome Sequences of Twelve Strains of a Stable Defined Moderately Diverse Mouse Microbiota 2 (sDMDMm2).</title>
        <authorList>
            <person name="Uchimura Y."/>
            <person name="Wyss M."/>
            <person name="Brugiroux S."/>
            <person name="Limenitakis J.P."/>
            <person name="Stecher B."/>
            <person name="McCoy K.D."/>
            <person name="Macpherson A.J."/>
        </authorList>
    </citation>
    <scope>NUCLEOTIDE SEQUENCE</scope>
    <source>
        <strain evidence="10">I48</strain>
    </source>
</reference>
<evidence type="ECO:0000256" key="1">
    <source>
        <dbReference type="ARBA" id="ARBA00008834"/>
    </source>
</evidence>
<evidence type="ECO:0000313" key="12">
    <source>
        <dbReference type="Proteomes" id="UP000092631"/>
    </source>
</evidence>
<evidence type="ECO:0000256" key="3">
    <source>
        <dbReference type="ARBA" id="ARBA00022801"/>
    </source>
</evidence>
<proteinExistence type="inferred from homology"/>
<evidence type="ECO:0000256" key="2">
    <source>
        <dbReference type="ARBA" id="ARBA00022737"/>
    </source>
</evidence>
<dbReference type="RefSeq" id="WP_084081159.1">
    <property type="nucleotide sequence ID" value="NZ_CAPDLJ010000010.1"/>
</dbReference>
<sequence length="476" mass="53219">MLRTVVIFFKYMLIASCCLHITSCESKTKDEAVDKLLGELKVEVNGTSVTVHQARVSKYPMNMVWEGYQRPVNQTEIANFAYFDFKKNAVVKITSSEDIKDCKIRPTEFGITPVVKGKSVEFTLTEPCQFVVEFDGHHEALHLFVNPEKLTVDRDANARYFGPGIHEAGVITMRSNEMVYIDEGAIVYGAIQSENASNIKIVGKGILDSSHMNSGHIVSLKGVSNAHIEGVILKDPAGWAAVPYYCNGVTFDNVKLIGFWRYNADGIDIVNSSNVTIKNSFLRTFDDCIAIKGQKAVYDKQKIIENIKVDNCVLWNDWGKCFEFGAETVVDIIRDVTISNCYIPHFTMVAMSMQNGDRGHIENVRFENISIEEPIKENAMLKDEPMDTSWWGKTIGLGITGTQWSQDNIRGSINNVSFQNIRHIGSGCTGVDLSGYDKDHKVTNINIKDYYVNGTKVTKTSNLIHTNEFVSGVTVE</sequence>
<dbReference type="EMBL" id="CP015401">
    <property type="protein sequence ID" value="ANU58578.2"/>
    <property type="molecule type" value="Genomic_DNA"/>
</dbReference>
<dbReference type="Proteomes" id="UP000309566">
    <property type="component" value="Unassembled WGS sequence"/>
</dbReference>
<keyword evidence="2" id="KW-0677">Repeat</keyword>
<name>A0A1C7H102_9BACE</name>
<keyword evidence="12" id="KW-1185">Reference proteome</keyword>
<evidence type="ECO:0000256" key="7">
    <source>
        <dbReference type="ARBA" id="ARBA00023326"/>
    </source>
</evidence>
<dbReference type="InterPro" id="IPR011050">
    <property type="entry name" value="Pectin_lyase_fold/virulence"/>
</dbReference>